<proteinExistence type="predicted"/>
<dbReference type="RefSeq" id="WP_389362259.1">
    <property type="nucleotide sequence ID" value="NZ_JBIACK010000009.1"/>
</dbReference>
<dbReference type="InterPro" id="IPR011428">
    <property type="entry name" value="Spore_coat_X/V"/>
</dbReference>
<sequence length="163" mass="17964">MLSGKNRCETRGEVFGTTTDCHRRWTALDPASNFPFTGDDADIVQEADQVSDIEQRSSEKIVIKDSLNINVTSTETQVAVSLQAALQVAIALVVNITIADSDQAEKVTQELLQYSQIQQVNRQSIYVENSRDVNITTTDTDVAVSIQLLLQLLLALLVEVDIL</sequence>
<feature type="domain" description="Spore coat protein X/V" evidence="1">
    <location>
        <begin position="105"/>
        <end position="162"/>
    </location>
</feature>
<keyword evidence="3" id="KW-1185">Reference proteome</keyword>
<dbReference type="EMBL" id="JBIACK010000009">
    <property type="protein sequence ID" value="MFE8702290.1"/>
    <property type="molecule type" value="Genomic_DNA"/>
</dbReference>
<name>A0ABW6KGE0_9BACI</name>
<dbReference type="Proteomes" id="UP001601059">
    <property type="component" value="Unassembled WGS sequence"/>
</dbReference>
<comment type="caution">
    <text evidence="2">The sequence shown here is derived from an EMBL/GenBank/DDBJ whole genome shotgun (WGS) entry which is preliminary data.</text>
</comment>
<reference evidence="2 3" key="1">
    <citation type="submission" date="2024-08" db="EMBL/GenBank/DDBJ databases">
        <title>Two novel Cytobacillus novel species.</title>
        <authorList>
            <person name="Liu G."/>
        </authorList>
    </citation>
    <scope>NUCLEOTIDE SEQUENCE [LARGE SCALE GENOMIC DNA]</scope>
    <source>
        <strain evidence="2 3">FJAT-54145</strain>
    </source>
</reference>
<keyword evidence="2" id="KW-0167">Capsid protein</keyword>
<evidence type="ECO:0000313" key="2">
    <source>
        <dbReference type="EMBL" id="MFE8702290.1"/>
    </source>
</evidence>
<protein>
    <submittedName>
        <fullName evidence="2">Spore coat protein</fullName>
    </submittedName>
</protein>
<keyword evidence="2" id="KW-0946">Virion</keyword>
<feature type="domain" description="Spore coat protein X/V" evidence="1">
    <location>
        <begin position="42"/>
        <end position="98"/>
    </location>
</feature>
<dbReference type="Pfam" id="PF07552">
    <property type="entry name" value="Coat_X"/>
    <property type="match status" value="2"/>
</dbReference>
<accession>A0ABW6KGE0</accession>
<evidence type="ECO:0000313" key="3">
    <source>
        <dbReference type="Proteomes" id="UP001601059"/>
    </source>
</evidence>
<organism evidence="2 3">
    <name type="scientific">Cytobacillus spartinae</name>
    <dbReference type="NCBI Taxonomy" id="3299023"/>
    <lineage>
        <taxon>Bacteria</taxon>
        <taxon>Bacillati</taxon>
        <taxon>Bacillota</taxon>
        <taxon>Bacilli</taxon>
        <taxon>Bacillales</taxon>
        <taxon>Bacillaceae</taxon>
        <taxon>Cytobacillus</taxon>
    </lineage>
</organism>
<evidence type="ECO:0000259" key="1">
    <source>
        <dbReference type="Pfam" id="PF07552"/>
    </source>
</evidence>
<gene>
    <name evidence="2" type="ORF">ACFYKX_16970</name>
</gene>